<keyword evidence="12" id="KW-1185">Reference proteome</keyword>
<evidence type="ECO:0000256" key="3">
    <source>
        <dbReference type="ARBA" id="ARBA00022692"/>
    </source>
</evidence>
<proteinExistence type="inferred from homology"/>
<evidence type="ECO:0000313" key="11">
    <source>
        <dbReference type="EMBL" id="VEJ09979.1"/>
    </source>
</evidence>
<evidence type="ECO:0000256" key="8">
    <source>
        <dbReference type="SAM" id="SignalP"/>
    </source>
</evidence>
<keyword evidence="5" id="KW-0472">Membrane</keyword>
<keyword evidence="2" id="KW-1134">Transmembrane beta strand</keyword>
<dbReference type="GO" id="GO:0009279">
    <property type="term" value="C:cell outer membrane"/>
    <property type="evidence" value="ECO:0007669"/>
    <property type="project" value="UniProtKB-SubCell"/>
</dbReference>
<dbReference type="Proteomes" id="UP000279799">
    <property type="component" value="Chromosome"/>
</dbReference>
<dbReference type="RefSeq" id="WP_126600342.1">
    <property type="nucleotide sequence ID" value="NZ_LR134510.1"/>
</dbReference>
<dbReference type="InterPro" id="IPR007655">
    <property type="entry name" value="Slam_C"/>
</dbReference>
<dbReference type="EMBL" id="LR134510">
    <property type="protein sequence ID" value="VEJ09979.1"/>
    <property type="molecule type" value="Genomic_DNA"/>
</dbReference>
<dbReference type="AlphaFoldDB" id="A0A448TVM4"/>
<accession>A0A448TVM4</accession>
<evidence type="ECO:0000256" key="5">
    <source>
        <dbReference type="ARBA" id="ARBA00023136"/>
    </source>
</evidence>
<comment type="similarity">
    <text evidence="7">Belongs to the Slam family.</text>
</comment>
<keyword evidence="3" id="KW-0812">Transmembrane</keyword>
<dbReference type="KEGG" id="adp:NCTC12871_01470"/>
<comment type="subcellular location">
    <subcellularLocation>
        <location evidence="1">Cell outer membrane</location>
        <topology evidence="1">Multi-pass membrane protein</topology>
    </subcellularLocation>
</comment>
<evidence type="ECO:0000256" key="1">
    <source>
        <dbReference type="ARBA" id="ARBA00004571"/>
    </source>
</evidence>
<feature type="chain" id="PRO_5019320892" evidence="8">
    <location>
        <begin position="23"/>
        <end position="466"/>
    </location>
</feature>
<evidence type="ECO:0000259" key="9">
    <source>
        <dbReference type="Pfam" id="PF04575"/>
    </source>
</evidence>
<evidence type="ECO:0000256" key="4">
    <source>
        <dbReference type="ARBA" id="ARBA00022729"/>
    </source>
</evidence>
<gene>
    <name evidence="11" type="ORF">NCTC12871_01470</name>
</gene>
<name>A0A448TVM4_9PAST</name>
<dbReference type="Pfam" id="PF24575">
    <property type="entry name" value="TPR_Slam"/>
    <property type="match status" value="1"/>
</dbReference>
<reference evidence="11 12" key="1">
    <citation type="submission" date="2018-12" db="EMBL/GenBank/DDBJ databases">
        <authorList>
            <consortium name="Pathogen Informatics"/>
        </authorList>
    </citation>
    <scope>NUCLEOTIDE SEQUENCE [LARGE SCALE GENOMIC DNA]</scope>
    <source>
        <strain evidence="11 12">NCTC12871</strain>
    </source>
</reference>
<dbReference type="SUPFAM" id="SSF48452">
    <property type="entry name" value="TPR-like"/>
    <property type="match status" value="1"/>
</dbReference>
<feature type="domain" description="Surface lipoprotein assembly modifier C-terminal" evidence="9">
    <location>
        <begin position="168"/>
        <end position="466"/>
    </location>
</feature>
<dbReference type="InterPro" id="IPR057556">
    <property type="entry name" value="TPR_Slam"/>
</dbReference>
<feature type="domain" description="Surface lipoprotein assembly modifier N-terminal TPR repeats region" evidence="10">
    <location>
        <begin position="38"/>
        <end position="135"/>
    </location>
</feature>
<dbReference type="OrthoDB" id="8606547at2"/>
<feature type="signal peptide" evidence="8">
    <location>
        <begin position="1"/>
        <end position="22"/>
    </location>
</feature>
<organism evidence="11 12">
    <name type="scientific">Actinobacillus delphinicola</name>
    <dbReference type="NCBI Taxonomy" id="51161"/>
    <lineage>
        <taxon>Bacteria</taxon>
        <taxon>Pseudomonadati</taxon>
        <taxon>Pseudomonadota</taxon>
        <taxon>Gammaproteobacteria</taxon>
        <taxon>Pasteurellales</taxon>
        <taxon>Pasteurellaceae</taxon>
        <taxon>Actinobacillus</taxon>
    </lineage>
</organism>
<evidence type="ECO:0000259" key="10">
    <source>
        <dbReference type="Pfam" id="PF24575"/>
    </source>
</evidence>
<keyword evidence="4 8" id="KW-0732">Signal</keyword>
<dbReference type="InterPro" id="IPR011990">
    <property type="entry name" value="TPR-like_helical_dom_sf"/>
</dbReference>
<evidence type="ECO:0000256" key="2">
    <source>
        <dbReference type="ARBA" id="ARBA00022452"/>
    </source>
</evidence>
<protein>
    <submittedName>
        <fullName evidence="11">TPR repeat-containing protein NMB0313</fullName>
    </submittedName>
</protein>
<dbReference type="Pfam" id="PF04575">
    <property type="entry name" value="SlipAM"/>
    <property type="match status" value="1"/>
</dbReference>
<evidence type="ECO:0000313" key="12">
    <source>
        <dbReference type="Proteomes" id="UP000279799"/>
    </source>
</evidence>
<evidence type="ECO:0000256" key="7">
    <source>
        <dbReference type="ARBA" id="ARBA00023609"/>
    </source>
</evidence>
<evidence type="ECO:0000256" key="6">
    <source>
        <dbReference type="ARBA" id="ARBA00023237"/>
    </source>
</evidence>
<sequence>MKFYIKSILFMSFLGYVSSSLAQEVIINRHVKDGIQKIKITPNNIEQHNVLLEKAFITLLTLNDTNKVQQLLPFYAGLSSRNPTWILWADALLKAKKDPEQSIIEYTQLLENQPNLDVARLQLALLLLQNGDYFQGKRELYLLATQAPKNIQDIAKDYLNFLHPESHWEYDFSLSYLRDNNLTNIAPVGTRVDNLISTAKPESGVGVSYGLVASHNWELAPILGPTWNGLFTGISLIGTGKIYNRHAFDELDLSVAPRFGKQFNRITLGVSPFVTQSFYGGGTDGAGHLRREYYGVGTNFFTHFYASSHIRISPFIRLSQRHYQNDILKANITSYGVNMAYFLPKFRFELGGDYRSFMAHQGYDSYRQWNLYSGIEGEILKLGQAIRFDYSKRFYQAPIDPQSFISFFTKRRIDREWKVDYSIWYQPWQFKGFQPRLTFQYKKFRSTNVFKNHVKKQVVIQINKTF</sequence>
<keyword evidence="6" id="KW-0998">Cell outer membrane</keyword>